<dbReference type="SUPFAM" id="SSF46785">
    <property type="entry name" value="Winged helix' DNA-binding domain"/>
    <property type="match status" value="1"/>
</dbReference>
<proteinExistence type="predicted"/>
<keyword evidence="1" id="KW-0472">Membrane</keyword>
<dbReference type="PATRIC" id="fig|1423733.4.peg.2579"/>
<dbReference type="InterPro" id="IPR036390">
    <property type="entry name" value="WH_DNA-bd_sf"/>
</dbReference>
<feature type="transmembrane region" description="Helical" evidence="1">
    <location>
        <begin position="48"/>
        <end position="67"/>
    </location>
</feature>
<feature type="domain" description="HTH hxlR-type" evidence="2">
    <location>
        <begin position="10"/>
        <end position="102"/>
    </location>
</feature>
<reference evidence="3 4" key="1">
    <citation type="journal article" date="2015" name="Genome Announc.">
        <title>Expanding the biotechnology potential of lactobacilli through comparative genomics of 213 strains and associated genera.</title>
        <authorList>
            <person name="Sun Z."/>
            <person name="Harris H.M."/>
            <person name="McCann A."/>
            <person name="Guo C."/>
            <person name="Argimon S."/>
            <person name="Zhang W."/>
            <person name="Yang X."/>
            <person name="Jeffery I.B."/>
            <person name="Cooney J.C."/>
            <person name="Kagawa T.F."/>
            <person name="Liu W."/>
            <person name="Song Y."/>
            <person name="Salvetti E."/>
            <person name="Wrobel A."/>
            <person name="Rasinkangas P."/>
            <person name="Parkhill J."/>
            <person name="Rea M.C."/>
            <person name="O'Sullivan O."/>
            <person name="Ritari J."/>
            <person name="Douillard F.P."/>
            <person name="Paul Ross R."/>
            <person name="Yang R."/>
            <person name="Briner A.E."/>
            <person name="Felis G.E."/>
            <person name="de Vos W.M."/>
            <person name="Barrangou R."/>
            <person name="Klaenhammer T.R."/>
            <person name="Caufield P.W."/>
            <person name="Cui Y."/>
            <person name="Zhang H."/>
            <person name="O'Toole P.W."/>
        </authorList>
    </citation>
    <scope>NUCLEOTIDE SEQUENCE [LARGE SCALE GENOMIC DNA]</scope>
    <source>
        <strain evidence="3 4">DSM 20515</strain>
    </source>
</reference>
<accession>A0A0R2B7C3</accession>
<dbReference type="RefSeq" id="WP_056996893.1">
    <property type="nucleotide sequence ID" value="NZ_AYYR01000054.1"/>
</dbReference>
<sequence length="107" mass="12145">MIVTKRDISVGTRVGLELINNKWYALILTNLTDDFSDFMILRKKIRGISTLNLLLAISKLMTLGLITDDDEYAYRLLPAGVAMQNVLNTLHHWGNQQLKGLNQATMR</sequence>
<dbReference type="Pfam" id="PF01638">
    <property type="entry name" value="HxlR"/>
    <property type="match status" value="1"/>
</dbReference>
<dbReference type="EMBL" id="AYYR01000054">
    <property type="protein sequence ID" value="KRM75278.1"/>
    <property type="molecule type" value="Genomic_DNA"/>
</dbReference>
<evidence type="ECO:0000313" key="4">
    <source>
        <dbReference type="Proteomes" id="UP000051845"/>
    </source>
</evidence>
<keyword evidence="1" id="KW-0812">Transmembrane</keyword>
<dbReference type="InterPro" id="IPR036388">
    <property type="entry name" value="WH-like_DNA-bd_sf"/>
</dbReference>
<organism evidence="3 4">
    <name type="scientific">Secundilactobacillus collinoides DSM 20515 = JCM 1123</name>
    <dbReference type="NCBI Taxonomy" id="1423733"/>
    <lineage>
        <taxon>Bacteria</taxon>
        <taxon>Bacillati</taxon>
        <taxon>Bacillota</taxon>
        <taxon>Bacilli</taxon>
        <taxon>Lactobacillales</taxon>
        <taxon>Lactobacillaceae</taxon>
        <taxon>Secundilactobacillus</taxon>
    </lineage>
</organism>
<protein>
    <recommendedName>
        <fullName evidence="2">HTH hxlR-type domain-containing protein</fullName>
    </recommendedName>
</protein>
<evidence type="ECO:0000256" key="1">
    <source>
        <dbReference type="SAM" id="Phobius"/>
    </source>
</evidence>
<dbReference type="AlphaFoldDB" id="A0A0R2B7C3"/>
<keyword evidence="1" id="KW-1133">Transmembrane helix</keyword>
<evidence type="ECO:0000259" key="2">
    <source>
        <dbReference type="PROSITE" id="PS51118"/>
    </source>
</evidence>
<gene>
    <name evidence="3" type="ORF">FC82_GL002465</name>
</gene>
<evidence type="ECO:0000313" key="3">
    <source>
        <dbReference type="EMBL" id="KRM75278.1"/>
    </source>
</evidence>
<comment type="caution">
    <text evidence="3">The sequence shown here is derived from an EMBL/GenBank/DDBJ whole genome shotgun (WGS) entry which is preliminary data.</text>
</comment>
<dbReference type="PROSITE" id="PS51118">
    <property type="entry name" value="HTH_HXLR"/>
    <property type="match status" value="1"/>
</dbReference>
<dbReference type="InterPro" id="IPR002577">
    <property type="entry name" value="HTH_HxlR"/>
</dbReference>
<dbReference type="Proteomes" id="UP000051845">
    <property type="component" value="Unassembled WGS sequence"/>
</dbReference>
<name>A0A0R2B7C3_SECCO</name>
<dbReference type="Gene3D" id="1.10.10.10">
    <property type="entry name" value="Winged helix-like DNA-binding domain superfamily/Winged helix DNA-binding domain"/>
    <property type="match status" value="1"/>
</dbReference>